<sequence>MSFYKHFTTDKNLESGKGVDLDYGASGIITIHRAGGSNQKYAKVASAKLKPYARQIQAKTADVDVINRVMAEIYAESIIIGWSGVSGPDGKPMKFTKENCVKLLIDLPELFVNIQQAADDFALFRAEQLEEDAKNSAKS</sequence>
<gene>
    <name evidence="1" type="primary">gp67</name>
    <name evidence="1" type="ordered locus">MICA_550</name>
</gene>
<dbReference type="eggNOG" id="ENOG5033HRF">
    <property type="taxonomic scope" value="Bacteria"/>
</dbReference>
<proteinExistence type="predicted"/>
<evidence type="ECO:0000313" key="1">
    <source>
        <dbReference type="EMBL" id="AEP08887.1"/>
    </source>
</evidence>
<dbReference type="RefSeq" id="WP_014102110.1">
    <property type="nucleotide sequence ID" value="NC_016026.1"/>
</dbReference>
<dbReference type="Proteomes" id="UP000009286">
    <property type="component" value="Chromosome"/>
</dbReference>
<dbReference type="STRING" id="856793.MICA_550"/>
<protein>
    <submittedName>
        <fullName evidence="1">Uncharacterized protein</fullName>
    </submittedName>
</protein>
<organism evidence="1 2">
    <name type="scientific">Micavibrio aeruginosavorus (strain ARL-13)</name>
    <dbReference type="NCBI Taxonomy" id="856793"/>
    <lineage>
        <taxon>Bacteria</taxon>
        <taxon>Pseudomonadati</taxon>
        <taxon>Bdellovibrionota</taxon>
        <taxon>Bdellovibrionia</taxon>
        <taxon>Bdellovibrionales</taxon>
        <taxon>Pseudobdellovibrionaceae</taxon>
        <taxon>Micavibrio</taxon>
    </lineage>
</organism>
<name>G2KLQ7_MICAA</name>
<dbReference type="HOGENOM" id="CLU_1842806_0_0_5"/>
<evidence type="ECO:0000313" key="2">
    <source>
        <dbReference type="Proteomes" id="UP000009286"/>
    </source>
</evidence>
<accession>G2KLQ7</accession>
<dbReference type="KEGG" id="mai:MICA_550"/>
<dbReference type="AlphaFoldDB" id="G2KLQ7"/>
<reference evidence="1 2" key="1">
    <citation type="journal article" date="2011" name="BMC Genomics">
        <title>Genomic insights into an obligate epibiotic bacterial predator: Micavibrio aeruginosavorus ARL-13.</title>
        <authorList>
            <person name="Wang Z."/>
            <person name="Kadouri D."/>
            <person name="Wu M."/>
        </authorList>
    </citation>
    <scope>NUCLEOTIDE SEQUENCE [LARGE SCALE GENOMIC DNA]</scope>
    <source>
        <strain evidence="1 2">ARL-13</strain>
    </source>
</reference>
<dbReference type="EMBL" id="CP002382">
    <property type="protein sequence ID" value="AEP08887.1"/>
    <property type="molecule type" value="Genomic_DNA"/>
</dbReference>
<keyword evidence="2" id="KW-1185">Reference proteome</keyword>
<dbReference type="OrthoDB" id="8480505at2"/>